<feature type="region of interest" description="Disordered" evidence="3">
    <location>
        <begin position="1"/>
        <end position="24"/>
    </location>
</feature>
<dbReference type="InterPro" id="IPR016688">
    <property type="entry name" value="MscS-like_plants/fungi"/>
</dbReference>
<keyword evidence="4" id="KW-0812">Transmembrane</keyword>
<dbReference type="GO" id="GO:0016020">
    <property type="term" value="C:membrane"/>
    <property type="evidence" value="ECO:0007669"/>
    <property type="project" value="UniProtKB-SubCell"/>
</dbReference>
<dbReference type="AlphaFoldDB" id="A0ABD1LCZ5"/>
<organism evidence="5 6">
    <name type="scientific">Flemingia macrophylla</name>
    <dbReference type="NCBI Taxonomy" id="520843"/>
    <lineage>
        <taxon>Eukaryota</taxon>
        <taxon>Viridiplantae</taxon>
        <taxon>Streptophyta</taxon>
        <taxon>Embryophyta</taxon>
        <taxon>Tracheophyta</taxon>
        <taxon>Spermatophyta</taxon>
        <taxon>Magnoliopsida</taxon>
        <taxon>eudicotyledons</taxon>
        <taxon>Gunneridae</taxon>
        <taxon>Pentapetalae</taxon>
        <taxon>rosids</taxon>
        <taxon>fabids</taxon>
        <taxon>Fabales</taxon>
        <taxon>Fabaceae</taxon>
        <taxon>Papilionoideae</taxon>
        <taxon>50 kb inversion clade</taxon>
        <taxon>NPAAA clade</taxon>
        <taxon>indigoferoid/millettioid clade</taxon>
        <taxon>Phaseoleae</taxon>
        <taxon>Flemingia</taxon>
    </lineage>
</organism>
<dbReference type="Proteomes" id="UP001603857">
    <property type="component" value="Unassembled WGS sequence"/>
</dbReference>
<comment type="similarity">
    <text evidence="2">Belongs to the MscS (TC 1.A.23) family.</text>
</comment>
<reference evidence="5 6" key="1">
    <citation type="submission" date="2024-08" db="EMBL/GenBank/DDBJ databases">
        <title>Insights into the chromosomal genome structure of Flemingia macrophylla.</title>
        <authorList>
            <person name="Ding Y."/>
            <person name="Zhao Y."/>
            <person name="Bi W."/>
            <person name="Wu M."/>
            <person name="Zhao G."/>
            <person name="Gong Y."/>
            <person name="Li W."/>
            <person name="Zhang P."/>
        </authorList>
    </citation>
    <scope>NUCLEOTIDE SEQUENCE [LARGE SCALE GENOMIC DNA]</scope>
    <source>
        <strain evidence="5">DYQJB</strain>
        <tissue evidence="5">Leaf</tissue>
    </source>
</reference>
<keyword evidence="4" id="KW-1133">Transmembrane helix</keyword>
<comment type="caution">
    <text evidence="5">The sequence shown here is derived from an EMBL/GenBank/DDBJ whole genome shotgun (WGS) entry which is preliminary data.</text>
</comment>
<evidence type="ECO:0000256" key="4">
    <source>
        <dbReference type="SAM" id="Phobius"/>
    </source>
</evidence>
<evidence type="ECO:0000313" key="6">
    <source>
        <dbReference type="Proteomes" id="UP001603857"/>
    </source>
</evidence>
<dbReference type="EMBL" id="JBGMDY010000010">
    <property type="protein sequence ID" value="KAL2321404.1"/>
    <property type="molecule type" value="Genomic_DNA"/>
</dbReference>
<gene>
    <name evidence="5" type="ORF">Fmac_030373</name>
</gene>
<evidence type="ECO:0000256" key="3">
    <source>
        <dbReference type="SAM" id="MobiDB-lite"/>
    </source>
</evidence>
<feature type="transmembrane region" description="Helical" evidence="4">
    <location>
        <begin position="144"/>
        <end position="167"/>
    </location>
</feature>
<name>A0ABD1LCZ5_9FABA</name>
<keyword evidence="6" id="KW-1185">Reference proteome</keyword>
<evidence type="ECO:0000256" key="1">
    <source>
        <dbReference type="ARBA" id="ARBA00004141"/>
    </source>
</evidence>
<dbReference type="PANTHER" id="PTHR31618:SF1">
    <property type="entry name" value="EF-HAND DOMAIN-CONTAINING PROTEIN"/>
    <property type="match status" value="1"/>
</dbReference>
<accession>A0ABD1LCZ5</accession>
<dbReference type="PANTHER" id="PTHR31618">
    <property type="entry name" value="MECHANOSENSITIVE ION CHANNEL PROTEIN 5"/>
    <property type="match status" value="1"/>
</dbReference>
<evidence type="ECO:0000256" key="2">
    <source>
        <dbReference type="ARBA" id="ARBA00008017"/>
    </source>
</evidence>
<keyword evidence="4" id="KW-0472">Membrane</keyword>
<sequence length="189" mass="22088">MEKLSPNDTAKLQESPLISTAEFQRNSPFATLERNLSMQKKSPFPNDTAKLQESPLISTAEFQRSSPFATLEMNLSMQKKSPLYLEMEELSPDDAAKLQESPLISTAEFQRNSPFATSERNLSMQKKSPLNKDLWRLRLWKWEIMVLVLICDSFVFDWVIKIVVFCIERNFLLRKKLLYFVYSVRRIVQ</sequence>
<protein>
    <submittedName>
        <fullName evidence="5">Uncharacterized protein</fullName>
    </submittedName>
</protein>
<evidence type="ECO:0000313" key="5">
    <source>
        <dbReference type="EMBL" id="KAL2321404.1"/>
    </source>
</evidence>
<proteinExistence type="inferred from homology"/>
<comment type="subcellular location">
    <subcellularLocation>
        <location evidence="1">Membrane</location>
        <topology evidence="1">Multi-pass membrane protein</topology>
    </subcellularLocation>
</comment>